<proteinExistence type="predicted"/>
<evidence type="ECO:0000256" key="1">
    <source>
        <dbReference type="SAM" id="MobiDB-lite"/>
    </source>
</evidence>
<organism evidence="2 3">
    <name type="scientific">Cylindrobasidium torrendii FP15055 ss-10</name>
    <dbReference type="NCBI Taxonomy" id="1314674"/>
    <lineage>
        <taxon>Eukaryota</taxon>
        <taxon>Fungi</taxon>
        <taxon>Dikarya</taxon>
        <taxon>Basidiomycota</taxon>
        <taxon>Agaricomycotina</taxon>
        <taxon>Agaricomycetes</taxon>
        <taxon>Agaricomycetidae</taxon>
        <taxon>Agaricales</taxon>
        <taxon>Marasmiineae</taxon>
        <taxon>Physalacriaceae</taxon>
        <taxon>Cylindrobasidium</taxon>
    </lineage>
</organism>
<evidence type="ECO:0000313" key="2">
    <source>
        <dbReference type="EMBL" id="KIY64940.1"/>
    </source>
</evidence>
<accession>A0A0D7B3Z9</accession>
<feature type="region of interest" description="Disordered" evidence="1">
    <location>
        <begin position="121"/>
        <end position="143"/>
    </location>
</feature>
<gene>
    <name evidence="2" type="ORF">CYLTODRAFT_445658</name>
</gene>
<dbReference type="EMBL" id="KN880611">
    <property type="protein sequence ID" value="KIY64940.1"/>
    <property type="molecule type" value="Genomic_DNA"/>
</dbReference>
<keyword evidence="3" id="KW-1185">Reference proteome</keyword>
<sequence length="255" mass="28113">MVRLRSNNLLWALKPVIPSKNSPPMSGATAQRVHSERYTQPDVSVGPSTVFEIFQWRQVGENKDIDNDIEIAGSNVYPSVWQAPETRTRQEEGAVRLVGAAARSSKHRAWRRIVAFCVASGSRHPRPPSGPARDKGLVDLPGNNDRQNCHAKYGYVGGEARWKASNGTRKRSSLNGAVVSAAEVREVRSDEISTVLGTTLIARYSARSRKLALGTQNQGSPHVPLTARTGNLYKVYLCIIHAKATRRKNSKYEDA</sequence>
<dbReference type="AlphaFoldDB" id="A0A0D7B3Z9"/>
<dbReference type="Proteomes" id="UP000054007">
    <property type="component" value="Unassembled WGS sequence"/>
</dbReference>
<evidence type="ECO:0000313" key="3">
    <source>
        <dbReference type="Proteomes" id="UP000054007"/>
    </source>
</evidence>
<reference evidence="2 3" key="1">
    <citation type="journal article" date="2015" name="Fungal Genet. Biol.">
        <title>Evolution of novel wood decay mechanisms in Agaricales revealed by the genome sequences of Fistulina hepatica and Cylindrobasidium torrendii.</title>
        <authorList>
            <person name="Floudas D."/>
            <person name="Held B.W."/>
            <person name="Riley R."/>
            <person name="Nagy L.G."/>
            <person name="Koehler G."/>
            <person name="Ransdell A.S."/>
            <person name="Younus H."/>
            <person name="Chow J."/>
            <person name="Chiniquy J."/>
            <person name="Lipzen A."/>
            <person name="Tritt A."/>
            <person name="Sun H."/>
            <person name="Haridas S."/>
            <person name="LaButti K."/>
            <person name="Ohm R.A."/>
            <person name="Kues U."/>
            <person name="Blanchette R.A."/>
            <person name="Grigoriev I.V."/>
            <person name="Minto R.E."/>
            <person name="Hibbett D.S."/>
        </authorList>
    </citation>
    <scope>NUCLEOTIDE SEQUENCE [LARGE SCALE GENOMIC DNA]</scope>
    <source>
        <strain evidence="2 3">FP15055 ss-10</strain>
    </source>
</reference>
<name>A0A0D7B3Z9_9AGAR</name>
<protein>
    <submittedName>
        <fullName evidence="2">Uncharacterized protein</fullName>
    </submittedName>
</protein>